<evidence type="ECO:0000313" key="4">
    <source>
        <dbReference type="Proteomes" id="UP001232992"/>
    </source>
</evidence>
<proteinExistence type="predicted"/>
<reference evidence="3 4" key="1">
    <citation type="submission" date="2023-01" db="EMBL/GenBank/DDBJ databases">
        <title>Novel diversity within Roseofilum (Cyanobacteria; Desertifilaceae) from marine benthic mats with descriptions of four novel species.</title>
        <authorList>
            <person name="Wang Y."/>
            <person name="Berthold D.E."/>
            <person name="Hu J."/>
            <person name="Lefler F.W."/>
            <person name="Laughinghouse H.D. IV."/>
        </authorList>
    </citation>
    <scope>NUCLEOTIDE SEQUENCE [LARGE SCALE GENOMIC DNA]</scope>
    <source>
        <strain evidence="3 4">BLCC-M143</strain>
    </source>
</reference>
<sequence length="180" mass="19933">MKLRYISILAIASIFTVAIAVRAYTQRSTNPQGPISNPVGAAQKPQAERYASGTKHPPVYSSNRLAIKGADPVAYFTESKAVIGSPEFKHEWNGAIWHFASAANRDKFAANPNQYAPEYGGYCAFALSRNYLASVEPEVWTIYEGKLYLNYSMEVQARWSRDIPGNIAKGDGNWPAILNR</sequence>
<dbReference type="Pfam" id="PF04945">
    <property type="entry name" value="YHS"/>
    <property type="match status" value="1"/>
</dbReference>
<keyword evidence="4" id="KW-1185">Reference proteome</keyword>
<evidence type="ECO:0000313" key="3">
    <source>
        <dbReference type="EMBL" id="MDJ1185379.1"/>
    </source>
</evidence>
<dbReference type="RefSeq" id="WP_283760022.1">
    <property type="nucleotide sequence ID" value="NZ_JAQOSQ010000032.1"/>
</dbReference>
<protein>
    <submittedName>
        <fullName evidence="3">YHS domain-containing (Seleno)protein</fullName>
    </submittedName>
</protein>
<dbReference type="Proteomes" id="UP001232992">
    <property type="component" value="Unassembled WGS sequence"/>
</dbReference>
<dbReference type="NCBIfam" id="NF041384">
    <property type="entry name" value="YHS_seleno_dom"/>
    <property type="match status" value="1"/>
</dbReference>
<feature type="region of interest" description="Disordered" evidence="1">
    <location>
        <begin position="29"/>
        <end position="57"/>
    </location>
</feature>
<feature type="domain" description="YHS" evidence="2">
    <location>
        <begin position="74"/>
        <end position="118"/>
    </location>
</feature>
<evidence type="ECO:0000259" key="2">
    <source>
        <dbReference type="Pfam" id="PF04945"/>
    </source>
</evidence>
<gene>
    <name evidence="3" type="ORF">PMH09_19510</name>
</gene>
<evidence type="ECO:0000256" key="1">
    <source>
        <dbReference type="SAM" id="MobiDB-lite"/>
    </source>
</evidence>
<accession>A0ABT7C1S7</accession>
<name>A0ABT7C1S7_9CYAN</name>
<dbReference type="InterPro" id="IPR007029">
    <property type="entry name" value="YHS_dom"/>
</dbReference>
<dbReference type="EMBL" id="JAQOSQ010000032">
    <property type="protein sequence ID" value="MDJ1185379.1"/>
    <property type="molecule type" value="Genomic_DNA"/>
</dbReference>
<comment type="caution">
    <text evidence="3">The sequence shown here is derived from an EMBL/GenBank/DDBJ whole genome shotgun (WGS) entry which is preliminary data.</text>
</comment>
<organism evidence="3 4">
    <name type="scientific">Roseofilum casamattae BLCC-M143</name>
    <dbReference type="NCBI Taxonomy" id="3022442"/>
    <lineage>
        <taxon>Bacteria</taxon>
        <taxon>Bacillati</taxon>
        <taxon>Cyanobacteriota</taxon>
        <taxon>Cyanophyceae</taxon>
        <taxon>Desertifilales</taxon>
        <taxon>Desertifilaceae</taxon>
        <taxon>Roseofilum</taxon>
        <taxon>Roseofilum casamattae</taxon>
    </lineage>
</organism>